<dbReference type="InterPro" id="IPR046685">
    <property type="entry name" value="DUF6555"/>
</dbReference>
<protein>
    <submittedName>
        <fullName evidence="1">Uncharacterized protein</fullName>
    </submittedName>
</protein>
<dbReference type="OrthoDB" id="6902194at2"/>
<evidence type="ECO:0000313" key="2">
    <source>
        <dbReference type="Proteomes" id="UP000095143"/>
    </source>
</evidence>
<dbReference type="Proteomes" id="UP000095143">
    <property type="component" value="Unassembled WGS sequence"/>
</dbReference>
<comment type="caution">
    <text evidence="1">The sequence shown here is derived from an EMBL/GenBank/DDBJ whole genome shotgun (WGS) entry which is preliminary data.</text>
</comment>
<accession>A0A1C2DGX7</accession>
<dbReference type="Pfam" id="PF20192">
    <property type="entry name" value="DUF6555"/>
    <property type="match status" value="1"/>
</dbReference>
<proteinExistence type="predicted"/>
<dbReference type="AlphaFoldDB" id="A0A1C2DGX7"/>
<gene>
    <name evidence="1" type="ORF">BBI10_20805</name>
</gene>
<reference evidence="1 2" key="1">
    <citation type="submission" date="2016-08" db="EMBL/GenBank/DDBJ databases">
        <title>Whole genome sequence of Pseudomonas graminis strain UASWS1507, a potential biological control agent for agriculture.</title>
        <authorList>
            <person name="Crovadore J."/>
            <person name="Calmin G."/>
            <person name="Chablais R."/>
            <person name="Cochard B."/>
            <person name="Lefort F."/>
        </authorList>
    </citation>
    <scope>NUCLEOTIDE SEQUENCE [LARGE SCALE GENOMIC DNA]</scope>
    <source>
        <strain evidence="1 2">UASWS1507</strain>
    </source>
</reference>
<organism evidence="1 2">
    <name type="scientific">Pseudomonas graminis</name>
    <dbReference type="NCBI Taxonomy" id="158627"/>
    <lineage>
        <taxon>Bacteria</taxon>
        <taxon>Pseudomonadati</taxon>
        <taxon>Pseudomonadota</taxon>
        <taxon>Gammaproteobacteria</taxon>
        <taxon>Pseudomonadales</taxon>
        <taxon>Pseudomonadaceae</taxon>
        <taxon>Pseudomonas</taxon>
    </lineage>
</organism>
<sequence>MNDYKDFVIHYRFQGEPRHFNHHGNPLCESEALHFATLHAGVGAVEGHICAGPVKLALLCAEGLGVTQVRWKRT</sequence>
<evidence type="ECO:0000313" key="1">
    <source>
        <dbReference type="EMBL" id="OCX14000.1"/>
    </source>
</evidence>
<name>A0A1C2DGX7_9PSED</name>
<dbReference type="EMBL" id="MDEN01000068">
    <property type="protein sequence ID" value="OCX14000.1"/>
    <property type="molecule type" value="Genomic_DNA"/>
</dbReference>
<dbReference type="RefSeq" id="WP_065991511.1">
    <property type="nucleotide sequence ID" value="NZ_MDEN01000068.1"/>
</dbReference>